<comment type="pathway">
    <text evidence="4">Cofactor biosynthesis; pyridoxine 5'-phosphate biosynthesis; pyridoxine 5'-phosphate from D-erythrose 4-phosphate: step 5/5.</text>
</comment>
<evidence type="ECO:0000256" key="2">
    <source>
        <dbReference type="ARBA" id="ARBA00022679"/>
    </source>
</evidence>
<feature type="binding site" evidence="4">
    <location>
        <position position="66"/>
    </location>
    <ligand>
        <name>1-deoxy-D-xylulose 5-phosphate</name>
        <dbReference type="ChEBI" id="CHEBI:57792"/>
    </ligand>
</feature>
<dbReference type="EC" id="2.6.99.2" evidence="4 5"/>
<comment type="function">
    <text evidence="4">Catalyzes the complicated ring closure reaction between the two acyclic compounds 1-deoxy-D-xylulose-5-phosphate (DXP) and 3-amino-2-oxopropyl phosphate (1-amino-acetone-3-phosphate or AAP) to form pyridoxine 5'-phosphate (PNP) and inorganic phosphate.</text>
</comment>
<dbReference type="SUPFAM" id="SSF63892">
    <property type="entry name" value="Pyridoxine 5'-phosphate synthase"/>
    <property type="match status" value="1"/>
</dbReference>
<feature type="site" description="Transition state stabilizer" evidence="4">
    <location>
        <position position="172"/>
    </location>
</feature>
<dbReference type="Proteomes" id="UP000216312">
    <property type="component" value="Unassembled WGS sequence"/>
</dbReference>
<dbReference type="HAMAP" id="MF_00279">
    <property type="entry name" value="PdxJ"/>
    <property type="match status" value="1"/>
</dbReference>
<keyword evidence="1 4" id="KW-0963">Cytoplasm</keyword>
<dbReference type="GO" id="GO:0033856">
    <property type="term" value="F:pyridoxine 5'-phosphate synthase activity"/>
    <property type="evidence" value="ECO:0007669"/>
    <property type="project" value="UniProtKB-UniRule"/>
</dbReference>
<evidence type="ECO:0000256" key="5">
    <source>
        <dbReference type="NCBIfam" id="TIGR00559"/>
    </source>
</evidence>
<keyword evidence="3 4" id="KW-0664">Pyridoxine biosynthesis</keyword>
<evidence type="ECO:0000256" key="1">
    <source>
        <dbReference type="ARBA" id="ARBA00022490"/>
    </source>
</evidence>
<comment type="subcellular location">
    <subcellularLocation>
        <location evidence="4">Cytoplasm</location>
    </subcellularLocation>
</comment>
<dbReference type="GO" id="GO:0005829">
    <property type="term" value="C:cytosol"/>
    <property type="evidence" value="ECO:0007669"/>
    <property type="project" value="TreeGrafter"/>
</dbReference>
<feature type="binding site" evidence="4">
    <location>
        <begin position="30"/>
        <end position="31"/>
    </location>
    <ligand>
        <name>1-deoxy-D-xylulose 5-phosphate</name>
        <dbReference type="ChEBI" id="CHEBI:57792"/>
    </ligand>
</feature>
<proteinExistence type="inferred from homology"/>
<sequence length="253" mass="28141">MSSYRLNNPQPGVLYYATGGDMVRLSVNIDHTATVRELRQTPYPDIIEVANCVERGGAYGITVHLRIDRRHIKETDIERLLKEVDLPLNVELSMAPDIVEFILQKRPHSVCLVPERPGEVTTEGGLNVFKTEAQLKEVIPEFKAKGIKVTLFVEPNPTVLEKAKAFGADAVELNTAHYSENKPGAFDKLKSAARFGKTIGLEIHAGHGLHYCNVVKLREIAEIEELSIGHSIVARALIVGMEQATREMVELLR</sequence>
<dbReference type="PANTHER" id="PTHR30456">
    <property type="entry name" value="PYRIDOXINE 5'-PHOSPHATE SYNTHASE"/>
    <property type="match status" value="1"/>
</dbReference>
<dbReference type="NCBIfam" id="NF003627">
    <property type="entry name" value="PRK05265.1-5"/>
    <property type="match status" value="1"/>
</dbReference>
<dbReference type="EMBL" id="NMUJ01000037">
    <property type="protein sequence ID" value="OYV02919.1"/>
    <property type="molecule type" value="Genomic_DNA"/>
</dbReference>
<comment type="catalytic activity">
    <reaction evidence="4">
        <text>3-amino-2-oxopropyl phosphate + 1-deoxy-D-xylulose 5-phosphate = pyridoxine 5'-phosphate + phosphate + 2 H2O + H(+)</text>
        <dbReference type="Rhea" id="RHEA:15265"/>
        <dbReference type="ChEBI" id="CHEBI:15377"/>
        <dbReference type="ChEBI" id="CHEBI:15378"/>
        <dbReference type="ChEBI" id="CHEBI:43474"/>
        <dbReference type="ChEBI" id="CHEBI:57279"/>
        <dbReference type="ChEBI" id="CHEBI:57792"/>
        <dbReference type="ChEBI" id="CHEBI:58589"/>
        <dbReference type="EC" id="2.6.99.2"/>
    </reaction>
</comment>
<accession>A0A257LTW7</accession>
<dbReference type="Pfam" id="PF03740">
    <property type="entry name" value="PdxJ"/>
    <property type="match status" value="1"/>
</dbReference>
<evidence type="ECO:0000313" key="6">
    <source>
        <dbReference type="EMBL" id="OYV02919.1"/>
    </source>
</evidence>
<comment type="caution">
    <text evidence="6">The sequence shown here is derived from an EMBL/GenBank/DDBJ whole genome shotgun (WGS) entry which is preliminary data.</text>
</comment>
<feature type="active site" description="Proton acceptor" evidence="4">
    <location>
        <position position="91"/>
    </location>
</feature>
<comment type="similarity">
    <text evidence="4">Belongs to the PNP synthase family.</text>
</comment>
<reference evidence="7" key="1">
    <citation type="submission" date="2017-07" db="EMBL/GenBank/DDBJ databases">
        <title>Novel pathways for hydrocarbon cycling and metabolic interdependencies in hydrothermal sediment communities.</title>
        <authorList>
            <person name="Dombrowski N."/>
            <person name="Seitz K."/>
            <person name="Teske A."/>
            <person name="Baker B."/>
        </authorList>
    </citation>
    <scope>NUCLEOTIDE SEQUENCE [LARGE SCALE GENOMIC DNA]</scope>
</reference>
<protein>
    <recommendedName>
        <fullName evidence="4 5">Pyridoxine 5'-phosphate synthase</fullName>
        <shortName evidence="4">PNP synthase</shortName>
        <ecNumber evidence="4 5">2.6.99.2</ecNumber>
    </recommendedName>
</protein>
<feature type="active site" description="Proton acceptor" evidence="4">
    <location>
        <position position="64"/>
    </location>
</feature>
<dbReference type="InterPro" id="IPR004569">
    <property type="entry name" value="PyrdxlP_synth_PdxJ"/>
</dbReference>
<dbReference type="PANTHER" id="PTHR30456:SF0">
    <property type="entry name" value="PYRIDOXINE 5'-PHOSPHATE SYNTHASE"/>
    <property type="match status" value="1"/>
</dbReference>
<evidence type="ECO:0000313" key="7">
    <source>
        <dbReference type="Proteomes" id="UP000216312"/>
    </source>
</evidence>
<dbReference type="CDD" id="cd00003">
    <property type="entry name" value="PNPsynthase"/>
    <property type="match status" value="1"/>
</dbReference>
<evidence type="ECO:0000256" key="3">
    <source>
        <dbReference type="ARBA" id="ARBA00023096"/>
    </source>
</evidence>
<feature type="binding site" evidence="4">
    <location>
        <position position="28"/>
    </location>
    <ligand>
        <name>3-amino-2-oxopropyl phosphate</name>
        <dbReference type="ChEBI" id="CHEBI:57279"/>
    </ligand>
</feature>
<dbReference type="AlphaFoldDB" id="A0A257LTW7"/>
<dbReference type="NCBIfam" id="NF003625">
    <property type="entry name" value="PRK05265.1-3"/>
    <property type="match status" value="1"/>
</dbReference>
<feature type="binding site" evidence="4">
    <location>
        <position position="121"/>
    </location>
    <ligand>
        <name>1-deoxy-D-xylulose 5-phosphate</name>
        <dbReference type="ChEBI" id="CHEBI:57792"/>
    </ligand>
</feature>
<gene>
    <name evidence="4" type="primary">pdxJ</name>
    <name evidence="6" type="ORF">CGW93_03240</name>
</gene>
<evidence type="ECO:0000256" key="4">
    <source>
        <dbReference type="HAMAP-Rule" id="MF_00279"/>
    </source>
</evidence>
<feature type="active site" description="Proton donor" evidence="4">
    <location>
        <position position="207"/>
    </location>
</feature>
<dbReference type="InterPro" id="IPR036130">
    <property type="entry name" value="Pyridoxine-5'_phos_synth"/>
</dbReference>
<dbReference type="GO" id="GO:0008615">
    <property type="term" value="P:pyridoxine biosynthetic process"/>
    <property type="evidence" value="ECO:0007669"/>
    <property type="project" value="UniProtKB-UniRule"/>
</dbReference>
<dbReference type="Gene3D" id="3.20.20.70">
    <property type="entry name" value="Aldolase class I"/>
    <property type="match status" value="1"/>
</dbReference>
<feature type="binding site" evidence="4">
    <location>
        <position position="71"/>
    </location>
    <ligand>
        <name>1-deoxy-D-xylulose 5-phosphate</name>
        <dbReference type="ChEBI" id="CHEBI:57792"/>
    </ligand>
</feature>
<dbReference type="UniPathway" id="UPA00244">
    <property type="reaction ID" value="UER00313"/>
</dbReference>
<comment type="subunit">
    <text evidence="4">Homooctamer; tetramer of dimers.</text>
</comment>
<organism evidence="6 7">
    <name type="scientific">candidate division WOR-3 bacterium 4484_18</name>
    <dbReference type="NCBI Taxonomy" id="2020626"/>
    <lineage>
        <taxon>Bacteria</taxon>
        <taxon>Bacteria division WOR-3</taxon>
    </lineage>
</organism>
<dbReference type="NCBIfam" id="TIGR00559">
    <property type="entry name" value="pdxJ"/>
    <property type="match status" value="1"/>
</dbReference>
<feature type="binding site" evidence="4">
    <location>
        <begin position="229"/>
        <end position="230"/>
    </location>
    <ligand>
        <name>3-amino-2-oxopropyl phosphate</name>
        <dbReference type="ChEBI" id="CHEBI:57279"/>
    </ligand>
</feature>
<feature type="binding site" evidence="4">
    <location>
        <position position="39"/>
    </location>
    <ligand>
        <name>3-amino-2-oxopropyl phosphate</name>
        <dbReference type="ChEBI" id="CHEBI:57279"/>
    </ligand>
</feature>
<name>A0A257LTW7_UNCW3</name>
<feature type="binding site" evidence="4">
    <location>
        <position position="208"/>
    </location>
    <ligand>
        <name>3-amino-2-oxopropyl phosphate</name>
        <dbReference type="ChEBI" id="CHEBI:57279"/>
    </ligand>
</feature>
<dbReference type="InterPro" id="IPR013785">
    <property type="entry name" value="Aldolase_TIM"/>
</dbReference>
<keyword evidence="2 4" id="KW-0808">Transferase</keyword>